<feature type="compositionally biased region" description="Low complexity" evidence="1">
    <location>
        <begin position="272"/>
        <end position="285"/>
    </location>
</feature>
<sequence>MVRWQDRGEVPDSDDDDLSLGIESQVSRLAVPLIDTSAGTSWSSNGDGEGEESLVGQPAIPASDVLLTIEETTALPENAAPPAPALPVSQHLALLDVEIEVRHDERFLPQSKSRPTWYTGLFSAPLEDDASPLPTSQHDAVTEPTYTVEPGSTASSPLSSLSSSPTAIVSDPGAFPISSSRSSLDPHISGIVTDRHHDADHVISEFGRRSLRARQAKQMHPYMYEKELYQRQCRERGMKPVRLEEVTSNAEDTQEASQRLDESQNQLQARFSSSPGVYSSSPMVVDHNVAGTVVPGSSQSHSGSQSHSSSDDDLPDIGSLLAQGTAASDQHRRKRRKLLTQRVQAPSYRKSTSLADNDTFAVLVSPPLRSSSSRPSSKGAVPPTLFRRPRGLSPLHLPTPEISSEIRPPPRTSNTPGSLQRSPQRGARRSKHSPVQVQTISDGSSGKSEPEAQEPEIDDRRLVKERRRIKGVLPASWLKIDLKAQTVHSNVTAPANRDLSPSPSRGPPATQKGVARTVHRPHRRSPSLALDMSDGDGTDSSPARRTATSAGTQSEHDSYHATSQSFIGNDDDVMEVDTIDMMFAGGSRGPRKSGLFRKKQPGITQAFQRVQSRTVDIDLSENHRAQRSLHAPLSPKRRRRNHHTHSSASNAKQAKSAALGILDQPRSSPVVHEMLPTFIRLARRTAKRSLNAARASPTRKTVRLATRDDTAEANEPLQRWRTGKLMPYAISTPAHTSTNRSPLAPLLNHQQQTRLPDGLPIPHNGTQAQSRTRSAQGTLRQPRLDKYAVPRAAEQEGDNPDQRSDDLQTPHVRKAKPTRPAVRYQTAQLESLEADDARLDRLTAFRRQIERMTAIAAQGPRASEAPGIANYHRRDQASSMYATDAGLTPMTDKLAAVTPTATEWSAARLAHRFRKRHAARLDIESATYRQPAELLAGFGEYRPEDLDLDLALIPEQDPTLKDLAPHGTRYTVDFDIRPLPLNTHFHHSTFIGSGDFPAALTSGNRDLDVAAGTLRIYIDTEVYEWSAWTEEVSSAIAKIPAAIASAISTLRNLSGHECTSQLEAATANVDHMLRSVVRYLTRCLWFLDPVDRTPCVARLHQLLCDLLELETDDTLSLPQLGGLLHRTHQYSLVIARQSTDIASSAFVPPEMHAEGTELLASVARAVATQFNLSRLDDLRGECERCLHSDDHEIREDASVLSAVMILHHTLHGTPLSFWAVVNARLAINIGSMVSVRELDSLWYSVFTLLPAIALPATGRVVDTGSSNMPSMDWTLPRAVISRCFELYAATSRQHGSTINEYIRAIMTRCYTLVATWQCWTCEPVLGTILDFFAKRGLGLLRNEHGHGSPDFLEHLAGGKPDLLVIPQDRSFHIFLKLLAVTNRGLRQHGVYTDKKIASMTWRFIPNHARVYRRDAEVKQSDIEALRNHCDLLSTLYFAAPPSGRPSIRLLQDLVDLNTSHIEACRIIIKSWANLAAFQMSLDEDQVVLGPLAAWYKDMVHATCSQYRLARTEAQQQYAEATAQGTLGLTHDLLERTVATNQRQVAAMLVDLLACMRRAVSSAKDVSGALFFIKTAEPWKAFDSFDPSERRLLPVFNEALELIEILVAIRPDAAKDESQPVSDDSQDYGDSSIFQDLDGDSMRAMDNAKKDIVTCLAEHVAPLVSNAYGSEFAPDDALLMKLIEVWAALGSRLVQQGSHTWSNLVDDYSPGAWYQLRDTAQHRKYTPLFLARLVATGREAFSSLKCTVLTAWLKSLVERESNLKYQHELTAALLRYRDEDDLLSNLPFVSSADGSDTIVTLQKLRERRLATIASVLSSMRDGYNSAMYAHPQALSELRRTYANLLRQLMQAMKSNYQDLQTPGSNAVAGEAQGAYVIFVQQLVSALQQYTTDVCPVDRFFTDSSVFPLPVNDPEYVVGRLRAYVPKLSDAKTRKQLAVFVHTVSERAAVDGQQAYLAEQLATAMSGPEHVEAHTGPSLRYVMITSILPAYIENALASACSWILAVPALDACTSVISELLHDIDLDSGEARERAVEESGAVLLSAQHMLGSLRLSLDAFRDKAETKVVLSRVLDLCRAGTSLAQHIRRTTSTDDKLLRQLYQLRKAIHIIVERPHDPMEDIGIADELGTVAELRVATGYPDTGDFTTRQLQDSLAKDWYEVTGRYYVRRGNGSKDVVTSLGTAEQVEAGLRDM</sequence>
<dbReference type="Pfam" id="PF09462">
    <property type="entry name" value="Mus7"/>
    <property type="match status" value="1"/>
</dbReference>
<dbReference type="PANTHER" id="PTHR28122:SF1">
    <property type="entry name" value="E3 UBIQUITIN-PROTEIN LIGASE SUBSTRATE RECEPTOR MMS22"/>
    <property type="match status" value="1"/>
</dbReference>
<reference evidence="3" key="1">
    <citation type="submission" date="2017-03" db="EMBL/GenBank/DDBJ databases">
        <title>Genomes of endolithic fungi from Antarctica.</title>
        <authorList>
            <person name="Coleine C."/>
            <person name="Masonjones S."/>
            <person name="Stajich J.E."/>
        </authorList>
    </citation>
    <scope>NUCLEOTIDE SEQUENCE [LARGE SCALE GENOMIC DNA]</scope>
    <source>
        <strain evidence="3">CCFEE 5527</strain>
    </source>
</reference>
<dbReference type="STRING" id="1507870.A0A1V8TCW9"/>
<dbReference type="PANTHER" id="PTHR28122">
    <property type="entry name" value="E3 UBIQUITIN-PROTEIN LIGASE SUBSTRATE RECEPTOR MMS22"/>
    <property type="match status" value="1"/>
</dbReference>
<dbReference type="OrthoDB" id="2386201at2759"/>
<name>A0A1V8TCW9_9PEZI</name>
<feature type="compositionally biased region" description="Low complexity" evidence="1">
    <location>
        <begin position="296"/>
        <end position="308"/>
    </location>
</feature>
<feature type="compositionally biased region" description="Polar residues" evidence="1">
    <location>
        <begin position="433"/>
        <end position="447"/>
    </location>
</feature>
<feature type="region of interest" description="Disordered" evidence="1">
    <location>
        <begin position="689"/>
        <end position="713"/>
    </location>
</feature>
<feature type="region of interest" description="Disordered" evidence="1">
    <location>
        <begin position="366"/>
        <end position="462"/>
    </location>
</feature>
<dbReference type="GO" id="GO:0031297">
    <property type="term" value="P:replication fork processing"/>
    <property type="evidence" value="ECO:0007669"/>
    <property type="project" value="InterPro"/>
</dbReference>
<dbReference type="InParanoid" id="A0A1V8TCW9"/>
<feature type="compositionally biased region" description="Polar residues" evidence="1">
    <location>
        <begin position="412"/>
        <end position="423"/>
    </location>
</feature>
<evidence type="ECO:0000313" key="3">
    <source>
        <dbReference type="Proteomes" id="UP000192596"/>
    </source>
</evidence>
<comment type="caution">
    <text evidence="2">The sequence shown here is derived from an EMBL/GenBank/DDBJ whole genome shotgun (WGS) entry which is preliminary data.</text>
</comment>
<protein>
    <recommendedName>
        <fullName evidence="4">Mus7/MMS22 family-domain-containing protein</fullName>
    </recommendedName>
</protein>
<dbReference type="GO" id="GO:0000724">
    <property type="term" value="P:double-strand break repair via homologous recombination"/>
    <property type="evidence" value="ECO:0007669"/>
    <property type="project" value="TreeGrafter"/>
</dbReference>
<feature type="compositionally biased region" description="Polar residues" evidence="1">
    <location>
        <begin position="492"/>
        <end position="503"/>
    </location>
</feature>
<gene>
    <name evidence="2" type="ORF">B0A48_06096</name>
</gene>
<dbReference type="EMBL" id="NAJO01000011">
    <property type="protein sequence ID" value="OQO09205.1"/>
    <property type="molecule type" value="Genomic_DNA"/>
</dbReference>
<feature type="compositionally biased region" description="Low complexity" evidence="1">
    <location>
        <begin position="152"/>
        <end position="166"/>
    </location>
</feature>
<feature type="compositionally biased region" description="Polar residues" evidence="1">
    <location>
        <begin position="538"/>
        <end position="553"/>
    </location>
</feature>
<feature type="compositionally biased region" description="Basic residues" evidence="1">
    <location>
        <begin position="635"/>
        <end position="645"/>
    </location>
</feature>
<proteinExistence type="predicted"/>
<feature type="compositionally biased region" description="Polar residues" evidence="1">
    <location>
        <begin position="764"/>
        <end position="779"/>
    </location>
</feature>
<evidence type="ECO:0000256" key="1">
    <source>
        <dbReference type="SAM" id="MobiDB-lite"/>
    </source>
</evidence>
<feature type="region of interest" description="Disordered" evidence="1">
    <location>
        <begin position="753"/>
        <end position="821"/>
    </location>
</feature>
<feature type="region of interest" description="Disordered" evidence="1">
    <location>
        <begin position="145"/>
        <end position="166"/>
    </location>
</feature>
<feature type="compositionally biased region" description="Low complexity" evidence="1">
    <location>
        <begin position="646"/>
        <end position="655"/>
    </location>
</feature>
<dbReference type="GO" id="GO:0035361">
    <property type="term" value="C:Cul8-RING ubiquitin ligase complex"/>
    <property type="evidence" value="ECO:0007669"/>
    <property type="project" value="TreeGrafter"/>
</dbReference>
<feature type="region of interest" description="Disordered" evidence="1">
    <location>
        <begin position="618"/>
        <end position="655"/>
    </location>
</feature>
<dbReference type="GO" id="GO:0005634">
    <property type="term" value="C:nucleus"/>
    <property type="evidence" value="ECO:0007669"/>
    <property type="project" value="InterPro"/>
</dbReference>
<evidence type="ECO:0000313" key="2">
    <source>
        <dbReference type="EMBL" id="OQO09205.1"/>
    </source>
</evidence>
<feature type="region of interest" description="Disordered" evidence="1">
    <location>
        <begin position="245"/>
        <end position="352"/>
    </location>
</feature>
<dbReference type="Proteomes" id="UP000192596">
    <property type="component" value="Unassembled WGS sequence"/>
</dbReference>
<feature type="compositionally biased region" description="Polar residues" evidence="1">
    <location>
        <begin position="246"/>
        <end position="271"/>
    </location>
</feature>
<organism evidence="2 3">
    <name type="scientific">Cryoendolithus antarcticus</name>
    <dbReference type="NCBI Taxonomy" id="1507870"/>
    <lineage>
        <taxon>Eukaryota</taxon>
        <taxon>Fungi</taxon>
        <taxon>Dikarya</taxon>
        <taxon>Ascomycota</taxon>
        <taxon>Pezizomycotina</taxon>
        <taxon>Dothideomycetes</taxon>
        <taxon>Dothideomycetidae</taxon>
        <taxon>Cladosporiales</taxon>
        <taxon>Cladosporiaceae</taxon>
        <taxon>Cryoendolithus</taxon>
    </lineage>
</organism>
<keyword evidence="3" id="KW-1185">Reference proteome</keyword>
<dbReference type="InterPro" id="IPR019021">
    <property type="entry name" value="Mms22"/>
</dbReference>
<feature type="compositionally biased region" description="Polar residues" evidence="1">
    <location>
        <begin position="341"/>
        <end position="352"/>
    </location>
</feature>
<feature type="compositionally biased region" description="Low complexity" evidence="1">
    <location>
        <begin position="366"/>
        <end position="377"/>
    </location>
</feature>
<feature type="region of interest" description="Disordered" evidence="1">
    <location>
        <begin position="492"/>
        <end position="566"/>
    </location>
</feature>
<accession>A0A1V8TCW9</accession>
<evidence type="ECO:0008006" key="4">
    <source>
        <dbReference type="Google" id="ProtNLM"/>
    </source>
</evidence>